<keyword evidence="2 3" id="KW-0326">Glycosidase</keyword>
<dbReference type="EC" id="3.2.1.106" evidence="3"/>
<reference evidence="6" key="1">
    <citation type="thesis" date="2020" institute="ProQuest LLC" country="789 East Eisenhower Parkway, Ann Arbor, MI, USA">
        <title>Comparative Genomics and Chromosome Evolution.</title>
        <authorList>
            <person name="Mudd A.B."/>
        </authorList>
    </citation>
    <scope>NUCLEOTIDE SEQUENCE</scope>
    <source>
        <strain evidence="6">237g6f4</strain>
        <tissue evidence="6">Blood</tissue>
    </source>
</reference>
<comment type="function">
    <text evidence="3">Cleaves the distal alpha 1,2-linked glucose residue from the Glc(3)Man(9)GlcNAc(2) oligosaccharide precursor.</text>
</comment>
<dbReference type="Pfam" id="PF16923">
    <property type="entry name" value="Glyco_hydro_63N"/>
    <property type="match status" value="1"/>
</dbReference>
<dbReference type="PANTHER" id="PTHR10412:SF11">
    <property type="entry name" value="MANNOSYL-OLIGOSACCHARIDE GLUCOSIDASE"/>
    <property type="match status" value="1"/>
</dbReference>
<dbReference type="GO" id="GO:0004573">
    <property type="term" value="F:Glc3Man9GlcNAc2 oligosaccharide glucosidase activity"/>
    <property type="evidence" value="ECO:0007669"/>
    <property type="project" value="UniProtKB-UniRule"/>
</dbReference>
<feature type="domain" description="Glycosyl hydrolase family 63 N-terminal" evidence="5">
    <location>
        <begin position="85"/>
        <end position="108"/>
    </location>
</feature>
<evidence type="ECO:0000256" key="3">
    <source>
        <dbReference type="RuleBase" id="RU368089"/>
    </source>
</evidence>
<evidence type="ECO:0000256" key="2">
    <source>
        <dbReference type="ARBA" id="ARBA00023295"/>
    </source>
</evidence>
<keyword evidence="3" id="KW-0472">Membrane</keyword>
<feature type="transmembrane region" description="Helical" evidence="3">
    <location>
        <begin position="33"/>
        <end position="51"/>
    </location>
</feature>
<dbReference type="EMBL" id="WNYA01064568">
    <property type="protein sequence ID" value="KAG8535522.1"/>
    <property type="molecule type" value="Genomic_DNA"/>
</dbReference>
<keyword evidence="3" id="KW-1133">Transmembrane helix</keyword>
<keyword evidence="3" id="KW-0812">Transmembrane</keyword>
<evidence type="ECO:0000256" key="1">
    <source>
        <dbReference type="ARBA" id="ARBA00022801"/>
    </source>
</evidence>
<feature type="region of interest" description="Disordered" evidence="4">
    <location>
        <begin position="1"/>
        <end position="29"/>
    </location>
</feature>
<keyword evidence="7" id="KW-1185">Reference proteome</keyword>
<evidence type="ECO:0000313" key="7">
    <source>
        <dbReference type="Proteomes" id="UP000824782"/>
    </source>
</evidence>
<keyword evidence="1 3" id="KW-0378">Hydrolase</keyword>
<comment type="subcellular location">
    <subcellularLocation>
        <location evidence="3">Endoplasmic reticulum membrane</location>
        <topology evidence="3">Single-pass type II membrane protein</topology>
    </subcellularLocation>
</comment>
<dbReference type="GO" id="GO:0009311">
    <property type="term" value="P:oligosaccharide metabolic process"/>
    <property type="evidence" value="ECO:0007669"/>
    <property type="project" value="UniProtKB-UniRule"/>
</dbReference>
<feature type="compositionally biased region" description="Basic and acidic residues" evidence="4">
    <location>
        <begin position="1"/>
        <end position="15"/>
    </location>
</feature>
<keyword evidence="3" id="KW-0256">Endoplasmic reticulum</keyword>
<feature type="non-terminal residue" evidence="6">
    <location>
        <position position="108"/>
    </location>
</feature>
<name>A0AAV6YDW3_ENGPU</name>
<dbReference type="GO" id="GO:0005789">
    <property type="term" value="C:endoplasmic reticulum membrane"/>
    <property type="evidence" value="ECO:0007669"/>
    <property type="project" value="UniProtKB-SubCell"/>
</dbReference>
<dbReference type="InterPro" id="IPR031631">
    <property type="entry name" value="Glyco_hydro_63N"/>
</dbReference>
<comment type="similarity">
    <text evidence="3">Belongs to the glycosyl hydrolase 63 family.</text>
</comment>
<dbReference type="PANTHER" id="PTHR10412">
    <property type="entry name" value="MANNOSYL-OLIGOSACCHARIDE GLUCOSIDASE"/>
    <property type="match status" value="1"/>
</dbReference>
<evidence type="ECO:0000256" key="4">
    <source>
        <dbReference type="SAM" id="MobiDB-lite"/>
    </source>
</evidence>
<sequence length="108" mass="11989">MTRDRRRHGGGEHRPPPVRKPPAPPPERKGSRVLLVAILSCLIGFGAFGYSNYMKWRQAVRVVTLHPTAPILPPNSSTAAASPDLFWGTYRPQVYLGMKTRSPRSVVT</sequence>
<dbReference type="EMBL" id="WNYA01064568">
    <property type="protein sequence ID" value="KAG8535523.1"/>
    <property type="molecule type" value="Genomic_DNA"/>
</dbReference>
<dbReference type="Proteomes" id="UP000824782">
    <property type="component" value="Unassembled WGS sequence"/>
</dbReference>
<dbReference type="InterPro" id="IPR038518">
    <property type="entry name" value="Glyco_hydro_63N_sf"/>
</dbReference>
<gene>
    <name evidence="6" type="ORF">GDO81_028357</name>
</gene>
<evidence type="ECO:0000259" key="5">
    <source>
        <dbReference type="Pfam" id="PF16923"/>
    </source>
</evidence>
<organism evidence="6 7">
    <name type="scientific">Engystomops pustulosus</name>
    <name type="common">Tungara frog</name>
    <name type="synonym">Physalaemus pustulosus</name>
    <dbReference type="NCBI Taxonomy" id="76066"/>
    <lineage>
        <taxon>Eukaryota</taxon>
        <taxon>Metazoa</taxon>
        <taxon>Chordata</taxon>
        <taxon>Craniata</taxon>
        <taxon>Vertebrata</taxon>
        <taxon>Euteleostomi</taxon>
        <taxon>Amphibia</taxon>
        <taxon>Batrachia</taxon>
        <taxon>Anura</taxon>
        <taxon>Neobatrachia</taxon>
        <taxon>Hyloidea</taxon>
        <taxon>Leptodactylidae</taxon>
        <taxon>Leiuperinae</taxon>
        <taxon>Engystomops</taxon>
    </lineage>
</organism>
<comment type="caution">
    <text evidence="6">The sequence shown here is derived from an EMBL/GenBank/DDBJ whole genome shotgun (WGS) entry which is preliminary data.</text>
</comment>
<dbReference type="Gene3D" id="2.70.98.110">
    <property type="entry name" value="Glycosyl hydrolase family 63, N-terminal domain"/>
    <property type="match status" value="1"/>
</dbReference>
<comment type="catalytic activity">
    <reaction evidence="3">
        <text>N(4)-(alpha-D-Glc-(1-&gt;2)-alpha-D-Glc-(1-&gt;3)-alpha-D-Glc-(1-&gt;3)-alpha-D-Man-(1-&gt;2)-alpha-D-Man-(1-&gt;2)-alpha-D-Man-(1-&gt;3)-[alpha-D-Man-(1-&gt;2)-alpha-D-Man-(1-&gt;3)-[alpha-D-Man-(1-&gt;2)-alpha-D-Man-(1-&gt;6)]-alpha-D-Man-(1-&gt;6)]-beta-D-Man-(1-&gt;4)-beta-D-GlcNAc-(1-&gt;4)-beta-D-GlcNAc)-L-asparaginyl-[protein] + H2O = N(4)-(alpha-D-Glc-(1-&gt;3)-alpha-D-Glc-(1-&gt;3)-alpha-D-Man-(1-&gt;2)-alpha-D-Man-(1-&gt;2)-alpha-D-Man-(1-&gt;3)-[alpha-D-Man-(1-&gt;2)-alpha-D-Man-(1-&gt;3)-[alpha-D-Man-(1-&gt;2)-alpha-D-Man-(1-&gt;6)]-alpha-D-Man-(1-&gt;6)]-beta-D-Man-(1-&gt;4)-beta-D-GlcNAc-(1-&gt;4)-beta-D-GlcNAc)-L-asparaginyl-[protein] + beta-D-glucose</text>
        <dbReference type="Rhea" id="RHEA:55988"/>
        <dbReference type="Rhea" id="RHEA-COMP:12806"/>
        <dbReference type="Rhea" id="RHEA-COMP:14355"/>
        <dbReference type="ChEBI" id="CHEBI:15377"/>
        <dbReference type="ChEBI" id="CHEBI:15903"/>
        <dbReference type="ChEBI" id="CHEBI:59082"/>
        <dbReference type="ChEBI" id="CHEBI:132537"/>
        <dbReference type="EC" id="3.2.1.106"/>
    </reaction>
</comment>
<proteinExistence type="inferred from homology"/>
<dbReference type="GO" id="GO:0006487">
    <property type="term" value="P:protein N-linked glycosylation"/>
    <property type="evidence" value="ECO:0007669"/>
    <property type="project" value="UniProtKB-UniRule"/>
</dbReference>
<dbReference type="InterPro" id="IPR004888">
    <property type="entry name" value="Glycoside_hydrolase_63"/>
</dbReference>
<dbReference type="AlphaFoldDB" id="A0AAV6YDW3"/>
<evidence type="ECO:0000313" key="6">
    <source>
        <dbReference type="EMBL" id="KAG8535522.1"/>
    </source>
</evidence>
<accession>A0AAV6YDW3</accession>
<protein>
    <recommendedName>
        <fullName evidence="3">Mannosyl-oligosaccharide glucosidase</fullName>
        <ecNumber evidence="3">3.2.1.106</ecNumber>
    </recommendedName>
</protein>